<organism evidence="4 5">
    <name type="scientific">Nocardiopsis composta</name>
    <dbReference type="NCBI Taxonomy" id="157465"/>
    <lineage>
        <taxon>Bacteria</taxon>
        <taxon>Bacillati</taxon>
        <taxon>Actinomycetota</taxon>
        <taxon>Actinomycetes</taxon>
        <taxon>Streptosporangiales</taxon>
        <taxon>Nocardiopsidaceae</taxon>
        <taxon>Nocardiopsis</taxon>
    </lineage>
</organism>
<dbReference type="InterPro" id="IPR045450">
    <property type="entry name" value="VMAP_C"/>
</dbReference>
<evidence type="ECO:0000313" key="5">
    <source>
        <dbReference type="Proteomes" id="UP000572635"/>
    </source>
</evidence>
<feature type="compositionally biased region" description="Basic and acidic residues" evidence="1">
    <location>
        <begin position="689"/>
        <end position="710"/>
    </location>
</feature>
<dbReference type="Proteomes" id="UP000572635">
    <property type="component" value="Unassembled WGS sequence"/>
</dbReference>
<feature type="domain" description="vWA-MoxR associated protein C-terminal" evidence="3">
    <location>
        <begin position="469"/>
        <end position="706"/>
    </location>
</feature>
<feature type="domain" description="Effector-associated" evidence="2">
    <location>
        <begin position="234"/>
        <end position="312"/>
    </location>
</feature>
<dbReference type="RefSeq" id="WP_184393042.1">
    <property type="nucleotide sequence ID" value="NZ_BAAAJD010000044.1"/>
</dbReference>
<accession>A0A7W8VEW5</accession>
<dbReference type="Pfam" id="PF13365">
    <property type="entry name" value="Trypsin_2"/>
    <property type="match status" value="1"/>
</dbReference>
<comment type="caution">
    <text evidence="4">The sequence shown here is derived from an EMBL/GenBank/DDBJ whole genome shotgun (WGS) entry which is preliminary data.</text>
</comment>
<dbReference type="Pfam" id="PF20028">
    <property type="entry name" value="VMAP-C"/>
    <property type="match status" value="1"/>
</dbReference>
<dbReference type="InterPro" id="IPR045431">
    <property type="entry name" value="EAD2"/>
</dbReference>
<evidence type="ECO:0000259" key="2">
    <source>
        <dbReference type="Pfam" id="PF19956"/>
    </source>
</evidence>
<feature type="region of interest" description="Disordered" evidence="1">
    <location>
        <begin position="677"/>
        <end position="723"/>
    </location>
</feature>
<reference evidence="4 5" key="1">
    <citation type="submission" date="2020-08" db="EMBL/GenBank/DDBJ databases">
        <title>Sequencing the genomes of 1000 actinobacteria strains.</title>
        <authorList>
            <person name="Klenk H.-P."/>
        </authorList>
    </citation>
    <scope>NUCLEOTIDE SEQUENCE [LARGE SCALE GENOMIC DNA]</scope>
    <source>
        <strain evidence="4 5">DSM 44551</strain>
    </source>
</reference>
<dbReference type="SUPFAM" id="SSF50494">
    <property type="entry name" value="Trypsin-like serine proteases"/>
    <property type="match status" value="1"/>
</dbReference>
<name>A0A7W8VEW5_9ACTN</name>
<protein>
    <recommendedName>
        <fullName evidence="6">Serine protease</fullName>
    </recommendedName>
</protein>
<proteinExistence type="predicted"/>
<gene>
    <name evidence="4" type="ORF">HDA36_003443</name>
</gene>
<dbReference type="EMBL" id="JACHDB010000001">
    <property type="protein sequence ID" value="MBB5433359.1"/>
    <property type="molecule type" value="Genomic_DNA"/>
</dbReference>
<keyword evidence="5" id="KW-1185">Reference proteome</keyword>
<sequence>MRRDVAGGWTVRVRVFDTSGGRERVRDCGTGVVLPGAQILTSAHVLAGAAARGARVVVDAPGALRERAWTAEADVAEVFDEGPADFAVLRLPDAPPPPLHPPELRRCGEPAGREVAVSGYPGGGETELWAYCALRDRGGRPGGVQMEGQRTTAQRIVPGYSGAGVRDERTGAVVGIVTGAYDDPEARTAVMLPLEALLDVWAPLKAMLTLGEEERLDPAVGEEVCHDLREERWLARASGRRRMLAVVGMRLSRPLQTGRGADGRIDGEELHAWTSELVRECWKLPDGPFALWQALNLFAEGCRAERRLAALLFPHQSHGLEVQRQEELRTRLSGLSVPRLRAVFRTAAPHWATLDRDAALEDAWDGFCRLSDAPAERDVPPRLVFADLLRHELGAARPPDARDAPAAAALADWVGAEADRLERDGARGVRAYLQERRRALQEYRADTPCYLILQVERVHDDLADPRRGLRVWRQTDPGEWRPHPVGRDKVVHVDRLGHRAVQAVLDAERGWAHDLGSELLIEVALPLDLLALEVEAWPYPLLGSGFIVELGDHYRMVLRGLEEQMAPVYHRRLRWGALKSGGRPRVHWVDGEGSRNGALQHRMREDRRSVVAVLEPGAADPLGEKGMYYALAHGFPFLLWDRRGRLDRSFCDRLEQALGEEEDARTAALRVHGAVDRLRRPPGGAQGGRSEHGPVERRFAVLHDDPDRPLRRFAPAGEPPERL</sequence>
<evidence type="ECO:0000256" key="1">
    <source>
        <dbReference type="SAM" id="MobiDB-lite"/>
    </source>
</evidence>
<dbReference type="InterPro" id="IPR009003">
    <property type="entry name" value="Peptidase_S1_PA"/>
</dbReference>
<dbReference type="Pfam" id="PF19956">
    <property type="entry name" value="EAD2"/>
    <property type="match status" value="1"/>
</dbReference>
<evidence type="ECO:0008006" key="6">
    <source>
        <dbReference type="Google" id="ProtNLM"/>
    </source>
</evidence>
<evidence type="ECO:0000313" key="4">
    <source>
        <dbReference type="EMBL" id="MBB5433359.1"/>
    </source>
</evidence>
<dbReference type="Gene3D" id="2.40.10.120">
    <property type="match status" value="1"/>
</dbReference>
<evidence type="ECO:0000259" key="3">
    <source>
        <dbReference type="Pfam" id="PF20028"/>
    </source>
</evidence>
<dbReference type="AlphaFoldDB" id="A0A7W8VEW5"/>